<keyword evidence="3" id="KW-1185">Reference proteome</keyword>
<reference evidence="2" key="1">
    <citation type="submission" date="2018-08" db="EMBL/GenBank/DDBJ databases">
        <title>Draft genome sequence of azole-resistant Aspergillus thermomutatus (Neosartorya pseudofischeri) strain HMR AF 39, isolated from a human nasal aspirate.</title>
        <authorList>
            <person name="Parent-Michaud M."/>
            <person name="Dufresne P.J."/>
            <person name="Fournier E."/>
            <person name="Martineau C."/>
            <person name="Moreira S."/>
            <person name="Perkins V."/>
            <person name="De Repentigny L."/>
            <person name="Dufresne S.F."/>
        </authorList>
    </citation>
    <scope>NUCLEOTIDE SEQUENCE [LARGE SCALE GENOMIC DNA]</scope>
    <source>
        <strain evidence="2">HMR AF 39</strain>
    </source>
</reference>
<dbReference type="PANTHER" id="PTHR32385">
    <property type="entry name" value="MANNOSYL PHOSPHORYLINOSITOL CERAMIDE SYNTHASE"/>
    <property type="match status" value="1"/>
</dbReference>
<dbReference type="EMBL" id="NKHU02000044">
    <property type="protein sequence ID" value="RHZ61431.1"/>
    <property type="molecule type" value="Genomic_DNA"/>
</dbReference>
<dbReference type="AlphaFoldDB" id="A0A397HE61"/>
<evidence type="ECO:0000313" key="3">
    <source>
        <dbReference type="Proteomes" id="UP000215305"/>
    </source>
</evidence>
<dbReference type="Gene3D" id="3.90.550.20">
    <property type="match status" value="1"/>
</dbReference>
<dbReference type="VEuPathDB" id="FungiDB:CDV56_103364"/>
<keyword evidence="1" id="KW-1133">Transmembrane helix</keyword>
<feature type="transmembrane region" description="Helical" evidence="1">
    <location>
        <begin position="59"/>
        <end position="78"/>
    </location>
</feature>
<keyword evidence="1" id="KW-0812">Transmembrane</keyword>
<dbReference type="GeneID" id="38125338"/>
<keyword evidence="1" id="KW-0472">Membrane</keyword>
<dbReference type="GO" id="GO:0051999">
    <property type="term" value="P:mannosyl-inositol phosphorylceramide biosynthetic process"/>
    <property type="evidence" value="ECO:0007669"/>
    <property type="project" value="TreeGrafter"/>
</dbReference>
<feature type="transmembrane region" description="Helical" evidence="1">
    <location>
        <begin position="26"/>
        <end position="47"/>
    </location>
</feature>
<comment type="caution">
    <text evidence="2">The sequence shown here is derived from an EMBL/GenBank/DDBJ whole genome shotgun (WGS) entry which is preliminary data.</text>
</comment>
<evidence type="ECO:0000256" key="1">
    <source>
        <dbReference type="SAM" id="Phobius"/>
    </source>
</evidence>
<dbReference type="Proteomes" id="UP000215305">
    <property type="component" value="Unassembled WGS sequence"/>
</dbReference>
<dbReference type="InterPro" id="IPR051706">
    <property type="entry name" value="Glycosyltransferase_domain"/>
</dbReference>
<proteinExistence type="predicted"/>
<organism evidence="2 3">
    <name type="scientific">Aspergillus thermomutatus</name>
    <name type="common">Neosartorya pseudofischeri</name>
    <dbReference type="NCBI Taxonomy" id="41047"/>
    <lineage>
        <taxon>Eukaryota</taxon>
        <taxon>Fungi</taxon>
        <taxon>Dikarya</taxon>
        <taxon>Ascomycota</taxon>
        <taxon>Pezizomycotina</taxon>
        <taxon>Eurotiomycetes</taxon>
        <taxon>Eurotiomycetidae</taxon>
        <taxon>Eurotiales</taxon>
        <taxon>Aspergillaceae</taxon>
        <taxon>Aspergillus</taxon>
        <taxon>Aspergillus subgen. Fumigati</taxon>
    </lineage>
</organism>
<dbReference type="PANTHER" id="PTHR32385:SF23">
    <property type="entry name" value="NUCLEOTIDE-DIPHOSPHO-SUGAR TRANSFERASE"/>
    <property type="match status" value="1"/>
</dbReference>
<name>A0A397HE61_ASPTH</name>
<dbReference type="GO" id="GO:0016020">
    <property type="term" value="C:membrane"/>
    <property type="evidence" value="ECO:0007669"/>
    <property type="project" value="GOC"/>
</dbReference>
<sequence>MQGPRQALWKISIVHHDSSLPVEEQAFHHALGLSIVLVVAFLAEGLPKEILRADLVRNFYMYLFGGYVLLAGVFFQYYGHRRPWNFAGLASQDSILVQRAFMGRMAHSDDLMASAAVPNGWMASPPGHPFWLMNIIVLMEHPEGTGDGTVEGLTGPGMLSLMIKYYTENFKMNR</sequence>
<dbReference type="OrthoDB" id="409543at2759"/>
<dbReference type="GO" id="GO:0000030">
    <property type="term" value="F:mannosyltransferase activity"/>
    <property type="evidence" value="ECO:0007669"/>
    <property type="project" value="TreeGrafter"/>
</dbReference>
<gene>
    <name evidence="2" type="ORF">CDV56_103364</name>
</gene>
<accession>A0A397HE61</accession>
<evidence type="ECO:0000313" key="2">
    <source>
        <dbReference type="EMBL" id="RHZ61431.1"/>
    </source>
</evidence>
<protein>
    <submittedName>
        <fullName evidence="2">Uncharacterized protein</fullName>
    </submittedName>
</protein>
<dbReference type="RefSeq" id="XP_026616396.1">
    <property type="nucleotide sequence ID" value="XM_026756983.1"/>
</dbReference>